<feature type="domain" description="SIP-like Rossmann fold" evidence="2">
    <location>
        <begin position="136"/>
        <end position="249"/>
    </location>
</feature>
<comment type="similarity">
    <text evidence="1">Belongs to the SIP oxidoreductase family.</text>
</comment>
<evidence type="ECO:0000256" key="1">
    <source>
        <dbReference type="ARBA" id="ARBA00035644"/>
    </source>
</evidence>
<dbReference type="Gene3D" id="3.40.50.80">
    <property type="entry name" value="Nucleotide-binding domain of ferredoxin-NADP reductase (FNR) module"/>
    <property type="match status" value="1"/>
</dbReference>
<name>A0A1D8ADH1_9SPHN</name>
<keyword evidence="4" id="KW-0614">Plasmid</keyword>
<keyword evidence="5" id="KW-1185">Reference proteome</keyword>
<organism evidence="4 5">
    <name type="scientific">Novosphingobium resinovorum</name>
    <dbReference type="NCBI Taxonomy" id="158500"/>
    <lineage>
        <taxon>Bacteria</taxon>
        <taxon>Pseudomonadati</taxon>
        <taxon>Pseudomonadota</taxon>
        <taxon>Alphaproteobacteria</taxon>
        <taxon>Sphingomonadales</taxon>
        <taxon>Sphingomonadaceae</taxon>
        <taxon>Novosphingobium</taxon>
    </lineage>
</organism>
<dbReference type="KEGG" id="nre:BES08_24380"/>
<dbReference type="Pfam" id="PF04954">
    <property type="entry name" value="SIP"/>
    <property type="match status" value="1"/>
</dbReference>
<protein>
    <submittedName>
        <fullName evidence="4">NADPH-dependent ferric siderophore reductase</fullName>
    </submittedName>
</protein>
<evidence type="ECO:0000313" key="5">
    <source>
        <dbReference type="Proteomes" id="UP000094626"/>
    </source>
</evidence>
<sequence>MRPGVQAGAETENADRKLREAEHDRGLQQVSATVVSAVRPSLSLLRIKARLETDELAAEWSLPNVAFRILLGSDQASRIYTVRRYDPETALFDFDIVQHPHDSPMMEWGASLKIGDSFTIVGPRQHLIIPQANGRRVALFLDASGIPALFALMQQWPEGLAGEGWILTDDSAAFAELPAIPGLVLHRIGNRAGRSGTALLERAEALHDPAAHILWGAGERSEMRAIRQYFLSAGLEKRDVAVSGYWKRGVSNSEIDLRRRESYERLIAQGGTLADFDDLAVEI</sequence>
<geneLocation type="plasmid" evidence="4 5">
    <name>pSA1</name>
</geneLocation>
<dbReference type="Pfam" id="PF08021">
    <property type="entry name" value="FAD_binding_9"/>
    <property type="match status" value="1"/>
</dbReference>
<reference evidence="5" key="1">
    <citation type="journal article" date="2017" name="J. Biotechnol.">
        <title>Complete genome sequence of Novosphingobium resinovorum SA1, a versatile xenobiotic-degrading bacterium capable of utilizing sulfanilic acid.</title>
        <authorList>
            <person name="Hegedus B."/>
            <person name="Kos P.B."/>
            <person name="Balint B."/>
            <person name="Maroti G."/>
            <person name="Gan H.M."/>
            <person name="Perei K."/>
            <person name="Rakhely G."/>
        </authorList>
    </citation>
    <scope>NUCLEOTIDE SEQUENCE [LARGE SCALE GENOMIC DNA]</scope>
    <source>
        <strain evidence="5">SA1</strain>
    </source>
</reference>
<dbReference type="InterPro" id="IPR039261">
    <property type="entry name" value="FNR_nucleotide-bd"/>
</dbReference>
<dbReference type="PANTHER" id="PTHR30157">
    <property type="entry name" value="FERRIC REDUCTASE, NADPH-DEPENDENT"/>
    <property type="match status" value="1"/>
</dbReference>
<dbReference type="PANTHER" id="PTHR30157:SF0">
    <property type="entry name" value="NADPH-DEPENDENT FERRIC-CHELATE REDUCTASE"/>
    <property type="match status" value="1"/>
</dbReference>
<dbReference type="InterPro" id="IPR039374">
    <property type="entry name" value="SIP_fam"/>
</dbReference>
<evidence type="ECO:0000313" key="4">
    <source>
        <dbReference type="EMBL" id="AOR80172.1"/>
    </source>
</evidence>
<evidence type="ECO:0000259" key="3">
    <source>
        <dbReference type="Pfam" id="PF08021"/>
    </source>
</evidence>
<evidence type="ECO:0000259" key="2">
    <source>
        <dbReference type="Pfam" id="PF04954"/>
    </source>
</evidence>
<gene>
    <name evidence="4" type="ORF">BES08_24380</name>
</gene>
<proteinExistence type="inferred from homology"/>
<dbReference type="Proteomes" id="UP000094626">
    <property type="component" value="Plasmid pSA1"/>
</dbReference>
<dbReference type="Gene3D" id="2.40.30.10">
    <property type="entry name" value="Translation factors"/>
    <property type="match status" value="1"/>
</dbReference>
<dbReference type="InterPro" id="IPR013113">
    <property type="entry name" value="SIP_FAD-bd"/>
</dbReference>
<dbReference type="InterPro" id="IPR007037">
    <property type="entry name" value="SIP_rossman_dom"/>
</dbReference>
<dbReference type="EMBL" id="CP017076">
    <property type="protein sequence ID" value="AOR80172.1"/>
    <property type="molecule type" value="Genomic_DNA"/>
</dbReference>
<feature type="domain" description="Siderophore-interacting FAD-binding" evidence="3">
    <location>
        <begin position="76"/>
        <end position="125"/>
    </location>
</feature>
<accession>A0A1D8ADH1</accession>
<dbReference type="AlphaFoldDB" id="A0A1D8ADH1"/>
<dbReference type="CDD" id="cd06193">
    <property type="entry name" value="siderophore_interacting"/>
    <property type="match status" value="1"/>
</dbReference>